<evidence type="ECO:0000259" key="3">
    <source>
        <dbReference type="Pfam" id="PF07627"/>
    </source>
</evidence>
<dbReference type="InterPro" id="IPR036909">
    <property type="entry name" value="Cyt_c-like_dom_sf"/>
</dbReference>
<feature type="domain" description="DUF1585" evidence="1">
    <location>
        <begin position="1329"/>
        <end position="1401"/>
    </location>
</feature>
<feature type="domain" description="DUF1588" evidence="3">
    <location>
        <begin position="1214"/>
        <end position="1313"/>
    </location>
</feature>
<gene>
    <name evidence="6" type="ORF">I41_28990</name>
</gene>
<dbReference type="Pfam" id="PF07624">
    <property type="entry name" value="PSD2"/>
    <property type="match status" value="1"/>
</dbReference>
<evidence type="ECO:0000259" key="4">
    <source>
        <dbReference type="Pfam" id="PF07631"/>
    </source>
</evidence>
<evidence type="ECO:0000259" key="5">
    <source>
        <dbReference type="Pfam" id="PF07637"/>
    </source>
</evidence>
<dbReference type="GO" id="GO:0009055">
    <property type="term" value="F:electron transfer activity"/>
    <property type="evidence" value="ECO:0007669"/>
    <property type="project" value="InterPro"/>
</dbReference>
<protein>
    <recommendedName>
        <fullName evidence="8">Planctomycete cytochrome C</fullName>
    </recommendedName>
</protein>
<dbReference type="OrthoDB" id="175242at2"/>
<name>A0A517TZA4_9BACT</name>
<proteinExistence type="predicted"/>
<evidence type="ECO:0008006" key="8">
    <source>
        <dbReference type="Google" id="ProtNLM"/>
    </source>
</evidence>
<feature type="domain" description="DUF1592" evidence="4">
    <location>
        <begin position="1069"/>
        <end position="1195"/>
    </location>
</feature>
<dbReference type="Proteomes" id="UP000317909">
    <property type="component" value="Chromosome"/>
</dbReference>
<dbReference type="InterPro" id="IPR013043">
    <property type="entry name" value="DUF1595"/>
</dbReference>
<dbReference type="Pfam" id="PF07626">
    <property type="entry name" value="PSD3"/>
    <property type="match status" value="1"/>
</dbReference>
<feature type="domain" description="DUF1587" evidence="2">
    <location>
        <begin position="143"/>
        <end position="208"/>
    </location>
</feature>
<dbReference type="InterPro" id="IPR013036">
    <property type="entry name" value="DUF1587"/>
</dbReference>
<dbReference type="InterPro" id="IPR011478">
    <property type="entry name" value="DUF1585"/>
</dbReference>
<dbReference type="GO" id="GO:0020037">
    <property type="term" value="F:heme binding"/>
    <property type="evidence" value="ECO:0007669"/>
    <property type="project" value="InterPro"/>
</dbReference>
<dbReference type="InterPro" id="IPR013039">
    <property type="entry name" value="DUF1588"/>
</dbReference>
<accession>A0A517TZA4</accession>
<feature type="domain" description="DUF1595" evidence="5">
    <location>
        <begin position="1000"/>
        <end position="1057"/>
    </location>
</feature>
<dbReference type="Pfam" id="PF07627">
    <property type="entry name" value="PSCyt3"/>
    <property type="match status" value="1"/>
</dbReference>
<evidence type="ECO:0000313" key="6">
    <source>
        <dbReference type="EMBL" id="QDT73708.1"/>
    </source>
</evidence>
<dbReference type="RefSeq" id="WP_145433263.1">
    <property type="nucleotide sequence ID" value="NZ_CP036339.1"/>
</dbReference>
<dbReference type="SUPFAM" id="SSF46626">
    <property type="entry name" value="Cytochrome c"/>
    <property type="match status" value="1"/>
</dbReference>
<dbReference type="EMBL" id="CP036339">
    <property type="protein sequence ID" value="QDT73708.1"/>
    <property type="molecule type" value="Genomic_DNA"/>
</dbReference>
<sequence length="1413" mass="152341">MAAPWAHRVGRPLVGPLAALAFSLSNALWWTTESALAAAPSDLPTRYESTIQPLLAQYCHDCHNADLAEGDLDFSRLSTWAAAETETQQWKLADEMIHGGIMPPVDAPQPTDGDRAAILEWLHDYLTLQSKKDAGDPGPVVLRRLCNAEYAYTVRDLTGVGSLDPGREFPVDGAAGEGFTNVGNALAMSPALATKYLDAAKEIAAHAVLLPDGIGFSPKTTRSDWTAERLAAIRRLYAKYADAGGGDQVNVQGVIFKSNEGGRLPVEKYFAALIDHRDALTTGSVTLAEVAAQGNLSPKYLGALWSALTAEDPSLLLDEIRGPWRSAQAGDPPTVASLAALIHRWQEKLWKFNIVGHIGKVGGPRSWQEAVSPLTSRHEIRRQLVAQPGADEVVFSLITSAAGDNAEHDVAVWNRPRLAIPGRADLPLRDVRQTVAQMEQRRQRIAATTSACLAAAAEAEALAGSVDLAELAKRHAVDAADLQAWLDYLGIGLIQPIGVTGHLSAKLENVGGYPAAAGWKGAEFPQFVANSSDQELHIPGLLPPRNFVVHPGPTARATLVWQAPVAGRMVVTAAVTHAHPACGNGVTWRLEHLRGRVRQRLAAGIAQGSAANNVSVPEPLDVQLGDQLILTIGPRDGDHSCDLTNINLTIFNEANAAERWNLAEDVAADVTAGNPHADRLGHANVWHFTAEAEIPDDSTNLIPSGSLVERWRAAASDDERGALAAQLAALLASREGPAGDSPDAVLFRDLTAWRGPLLGGASHSKTAQPTAPAEGSNTASVIGLDPAAFGRAPNGEPIDAESLAVNALSVIEVRLPAALASNCEFVVEGTLHPELGREGSVQFDVVMGAAGSDAVQARVATLARPASDSPIVTTESSAARSKLEGEVEAFRQLFPAALCYATIVPVDEAVTLTLYHREDDQLSRLMLSDAERAELDRLWNELHFISQDAFTKVDALAQLIEYATQDADPSAFLPLREPYDAQAAAFRRQLLAAEPQHVNAVVEFAARAYRRPLTAAESAQLRELYAKFRTEELDHEAATRLLVARLFASPAFLYRLESPATGQGSAPVSDWELATRLSYFLWSSTPDETLRALAAAGQLSEPPILVEQLHRMLADDRISRLSSEFACQWLHVRDFAAHDEKSETHFPAFAALRGAMAEESRLFFTDLFQHDRSVLSILDADHTFLNDALAVHYEIPNVTGPQWRRVDGVRQFGRGGILSHATTLAANSGASRTSPILRGVWISEVLLGERLPKPPAGVPPLPDEQSASDDLTVRQQVERHVSDPKCAGCHRRIDPYGFALEAYDAIGRRRSTDLNGQPIDARSELIDSTKVDGVDGLRNYLVETRRSAFVRQFCKKLLGFALGRGVLLTDEPLLADMEAALAANDYRVSAAIEVIVLSRQFREIRGVDATAGN</sequence>
<dbReference type="KEGG" id="llh:I41_28990"/>
<evidence type="ECO:0000313" key="7">
    <source>
        <dbReference type="Proteomes" id="UP000317909"/>
    </source>
</evidence>
<evidence type="ECO:0000259" key="2">
    <source>
        <dbReference type="Pfam" id="PF07626"/>
    </source>
</evidence>
<keyword evidence="7" id="KW-1185">Reference proteome</keyword>
<reference evidence="6 7" key="1">
    <citation type="submission" date="2019-02" db="EMBL/GenBank/DDBJ databases">
        <title>Deep-cultivation of Planctomycetes and their phenomic and genomic characterization uncovers novel biology.</title>
        <authorList>
            <person name="Wiegand S."/>
            <person name="Jogler M."/>
            <person name="Boedeker C."/>
            <person name="Pinto D."/>
            <person name="Vollmers J."/>
            <person name="Rivas-Marin E."/>
            <person name="Kohn T."/>
            <person name="Peeters S.H."/>
            <person name="Heuer A."/>
            <person name="Rast P."/>
            <person name="Oberbeckmann S."/>
            <person name="Bunk B."/>
            <person name="Jeske O."/>
            <person name="Meyerdierks A."/>
            <person name="Storesund J.E."/>
            <person name="Kallscheuer N."/>
            <person name="Luecker S."/>
            <person name="Lage O.M."/>
            <person name="Pohl T."/>
            <person name="Merkel B.J."/>
            <person name="Hornburger P."/>
            <person name="Mueller R.-W."/>
            <person name="Bruemmer F."/>
            <person name="Labrenz M."/>
            <person name="Spormann A.M."/>
            <person name="Op den Camp H."/>
            <person name="Overmann J."/>
            <person name="Amann R."/>
            <person name="Jetten M.S.M."/>
            <person name="Mascher T."/>
            <person name="Medema M.H."/>
            <person name="Devos D.P."/>
            <person name="Kaster A.-K."/>
            <person name="Ovreas L."/>
            <person name="Rohde M."/>
            <person name="Galperin M.Y."/>
            <person name="Jogler C."/>
        </authorList>
    </citation>
    <scope>NUCLEOTIDE SEQUENCE [LARGE SCALE GENOMIC DNA]</scope>
    <source>
        <strain evidence="6 7">I41</strain>
    </source>
</reference>
<organism evidence="6 7">
    <name type="scientific">Lacipirellula limnantheis</name>
    <dbReference type="NCBI Taxonomy" id="2528024"/>
    <lineage>
        <taxon>Bacteria</taxon>
        <taxon>Pseudomonadati</taxon>
        <taxon>Planctomycetota</taxon>
        <taxon>Planctomycetia</taxon>
        <taxon>Pirellulales</taxon>
        <taxon>Lacipirellulaceae</taxon>
        <taxon>Lacipirellula</taxon>
    </lineage>
</organism>
<dbReference type="Pfam" id="PF07631">
    <property type="entry name" value="PSD4"/>
    <property type="match status" value="1"/>
</dbReference>
<dbReference type="Pfam" id="PF07637">
    <property type="entry name" value="PSD5"/>
    <property type="match status" value="1"/>
</dbReference>
<evidence type="ECO:0000259" key="1">
    <source>
        <dbReference type="Pfam" id="PF07624"/>
    </source>
</evidence>
<dbReference type="InterPro" id="IPR013042">
    <property type="entry name" value="DUF1592"/>
</dbReference>